<dbReference type="CDD" id="cd22921">
    <property type="entry name" value="HFD_CENP-X"/>
    <property type="match status" value="1"/>
</dbReference>
<protein>
    <recommendedName>
        <fullName evidence="10">Centromere protein X</fullName>
    </recommendedName>
</protein>
<dbReference type="InterPro" id="IPR018552">
    <property type="entry name" value="CENP-X"/>
</dbReference>
<dbReference type="PANTHER" id="PTHR28680">
    <property type="entry name" value="CENTROMERE PROTEIN X"/>
    <property type="match status" value="1"/>
</dbReference>
<sequence>MPPKQSSTGAGRGRPAKANKAQPPARDASESSNPFESSDDQAPAANQMINMEEEQTEPEKSIPKALLTRMLHEFFTKEATRISRDANTAVGKYVDIFVREAIVRAAVEKPGGFLEVEDLEKITPQLLLDL</sequence>
<dbReference type="GO" id="GO:0003677">
    <property type="term" value="F:DNA binding"/>
    <property type="evidence" value="ECO:0007669"/>
    <property type="project" value="UniProtKB-KW"/>
</dbReference>
<dbReference type="GO" id="GO:0046982">
    <property type="term" value="F:protein heterodimerization activity"/>
    <property type="evidence" value="ECO:0007669"/>
    <property type="project" value="InterPro"/>
</dbReference>
<dbReference type="GO" id="GO:0031297">
    <property type="term" value="P:replication fork processing"/>
    <property type="evidence" value="ECO:0007669"/>
    <property type="project" value="TreeGrafter"/>
</dbReference>
<dbReference type="Proteomes" id="UP000236290">
    <property type="component" value="Unassembled WGS sequence"/>
</dbReference>
<keyword evidence="5" id="KW-0234">DNA repair</keyword>
<keyword evidence="6" id="KW-0539">Nucleus</keyword>
<name>A0A2K0U8V6_TRIHA</name>
<comment type="caution">
    <text evidence="8">The sequence shown here is derived from an EMBL/GenBank/DDBJ whole genome shotgun (WGS) entry which is preliminary data.</text>
</comment>
<dbReference type="GO" id="GO:0051382">
    <property type="term" value="P:kinetochore assembly"/>
    <property type="evidence" value="ECO:0007669"/>
    <property type="project" value="InterPro"/>
</dbReference>
<evidence type="ECO:0000256" key="7">
    <source>
        <dbReference type="SAM" id="MobiDB-lite"/>
    </source>
</evidence>
<evidence type="ECO:0008006" key="10">
    <source>
        <dbReference type="Google" id="ProtNLM"/>
    </source>
</evidence>
<reference evidence="8 9" key="1">
    <citation type="submission" date="2017-02" db="EMBL/GenBank/DDBJ databases">
        <title>Genomes of Trichoderma spp. with biocontrol activity.</title>
        <authorList>
            <person name="Gardiner D."/>
            <person name="Kazan K."/>
            <person name="Vos C."/>
            <person name="Harvey P."/>
        </authorList>
    </citation>
    <scope>NUCLEOTIDE SEQUENCE [LARGE SCALE GENOMIC DNA]</scope>
    <source>
        <strain evidence="8 9">Tr1</strain>
    </source>
</reference>
<evidence type="ECO:0000256" key="1">
    <source>
        <dbReference type="ARBA" id="ARBA00004123"/>
    </source>
</evidence>
<dbReference type="InterPro" id="IPR009072">
    <property type="entry name" value="Histone-fold"/>
</dbReference>
<evidence type="ECO:0000256" key="6">
    <source>
        <dbReference type="ARBA" id="ARBA00023242"/>
    </source>
</evidence>
<keyword evidence="4" id="KW-0238">DNA-binding</keyword>
<dbReference type="Pfam" id="PF09415">
    <property type="entry name" value="CENP-X"/>
    <property type="match status" value="1"/>
</dbReference>
<comment type="subcellular location">
    <subcellularLocation>
        <location evidence="1">Nucleus</location>
    </subcellularLocation>
</comment>
<evidence type="ECO:0000313" key="8">
    <source>
        <dbReference type="EMBL" id="PNP54217.1"/>
    </source>
</evidence>
<feature type="region of interest" description="Disordered" evidence="7">
    <location>
        <begin position="1"/>
        <end position="62"/>
    </location>
</feature>
<accession>A0A2K0U8V6</accession>
<evidence type="ECO:0000313" key="9">
    <source>
        <dbReference type="Proteomes" id="UP000236290"/>
    </source>
</evidence>
<dbReference type="GO" id="GO:0006281">
    <property type="term" value="P:DNA repair"/>
    <property type="evidence" value="ECO:0007669"/>
    <property type="project" value="UniProtKB-KW"/>
</dbReference>
<organism evidence="8 9">
    <name type="scientific">Trichoderma harzianum</name>
    <name type="common">Hypocrea lixii</name>
    <dbReference type="NCBI Taxonomy" id="5544"/>
    <lineage>
        <taxon>Eukaryota</taxon>
        <taxon>Fungi</taxon>
        <taxon>Dikarya</taxon>
        <taxon>Ascomycota</taxon>
        <taxon>Pezizomycotina</taxon>
        <taxon>Sordariomycetes</taxon>
        <taxon>Hypocreomycetidae</taxon>
        <taxon>Hypocreales</taxon>
        <taxon>Hypocreaceae</taxon>
        <taxon>Trichoderma</taxon>
    </lineage>
</organism>
<dbReference type="Gene3D" id="1.10.20.10">
    <property type="entry name" value="Histone, subunit A"/>
    <property type="match status" value="1"/>
</dbReference>
<evidence type="ECO:0000256" key="4">
    <source>
        <dbReference type="ARBA" id="ARBA00023125"/>
    </source>
</evidence>
<evidence type="ECO:0000256" key="2">
    <source>
        <dbReference type="ARBA" id="ARBA00009359"/>
    </source>
</evidence>
<dbReference type="AlphaFoldDB" id="A0A2K0U8V6"/>
<keyword evidence="3" id="KW-0227">DNA damage</keyword>
<dbReference type="GO" id="GO:0071821">
    <property type="term" value="C:FANCM-MHF complex"/>
    <property type="evidence" value="ECO:0007669"/>
    <property type="project" value="TreeGrafter"/>
</dbReference>
<dbReference type="SUPFAM" id="SSF47113">
    <property type="entry name" value="Histone-fold"/>
    <property type="match status" value="1"/>
</dbReference>
<dbReference type="GO" id="GO:0000712">
    <property type="term" value="P:resolution of meiotic recombination intermediates"/>
    <property type="evidence" value="ECO:0007669"/>
    <property type="project" value="TreeGrafter"/>
</dbReference>
<comment type="similarity">
    <text evidence="2">Belongs to the CENP-X/MHF2 family.</text>
</comment>
<evidence type="ECO:0000256" key="3">
    <source>
        <dbReference type="ARBA" id="ARBA00022763"/>
    </source>
</evidence>
<gene>
    <name evidence="8" type="ORF">THARTR1_05424</name>
</gene>
<dbReference type="OrthoDB" id="2500381at2759"/>
<dbReference type="PANTHER" id="PTHR28680:SF1">
    <property type="entry name" value="CENTROMERE PROTEIN X"/>
    <property type="match status" value="1"/>
</dbReference>
<dbReference type="EMBL" id="MTYI01000063">
    <property type="protein sequence ID" value="PNP54217.1"/>
    <property type="molecule type" value="Genomic_DNA"/>
</dbReference>
<evidence type="ECO:0000256" key="5">
    <source>
        <dbReference type="ARBA" id="ARBA00023204"/>
    </source>
</evidence>
<proteinExistence type="inferred from homology"/>